<dbReference type="Pfam" id="PF07045">
    <property type="entry name" value="DUF1330"/>
    <property type="match status" value="1"/>
</dbReference>
<proteinExistence type="predicted"/>
<feature type="domain" description="DUF1330" evidence="1">
    <location>
        <begin position="2"/>
        <end position="91"/>
    </location>
</feature>
<sequence length="92" mass="10177">MSAYIVVEGTPRDKEALGRYGSPATALIKEFGGEVLAFGPWELLFGEGAYQNGMIVRFPDKETALAWYNSPSYQALLDIREAALDCRFRLVG</sequence>
<evidence type="ECO:0000313" key="3">
    <source>
        <dbReference type="Proteomes" id="UP001620409"/>
    </source>
</evidence>
<protein>
    <submittedName>
        <fullName evidence="2">DUF1330 domain-containing protein</fullName>
    </submittedName>
</protein>
<organism evidence="2 3">
    <name type="scientific">Dyella humi</name>
    <dbReference type="NCBI Taxonomy" id="1770547"/>
    <lineage>
        <taxon>Bacteria</taxon>
        <taxon>Pseudomonadati</taxon>
        <taxon>Pseudomonadota</taxon>
        <taxon>Gammaproteobacteria</taxon>
        <taxon>Lysobacterales</taxon>
        <taxon>Rhodanobacteraceae</taxon>
        <taxon>Dyella</taxon>
    </lineage>
</organism>
<dbReference type="Gene3D" id="3.30.70.100">
    <property type="match status" value="1"/>
</dbReference>
<accession>A0ABW8IKX9</accession>
<dbReference type="RefSeq" id="WP_380013524.1">
    <property type="nucleotide sequence ID" value="NZ_JADIKI010000023.1"/>
</dbReference>
<dbReference type="EMBL" id="JADIKI010000023">
    <property type="protein sequence ID" value="MFK2855872.1"/>
    <property type="molecule type" value="Genomic_DNA"/>
</dbReference>
<gene>
    <name evidence="2" type="ORF">ISP18_14815</name>
</gene>
<reference evidence="2 3" key="1">
    <citation type="submission" date="2020-10" db="EMBL/GenBank/DDBJ databases">
        <title>Phylogeny of dyella-like bacteria.</title>
        <authorList>
            <person name="Fu J."/>
        </authorList>
    </citation>
    <scope>NUCLEOTIDE SEQUENCE [LARGE SCALE GENOMIC DNA]</scope>
    <source>
        <strain evidence="2 3">DHG40</strain>
    </source>
</reference>
<dbReference type="PANTHER" id="PTHR41521">
    <property type="match status" value="1"/>
</dbReference>
<evidence type="ECO:0000259" key="1">
    <source>
        <dbReference type="Pfam" id="PF07045"/>
    </source>
</evidence>
<dbReference type="SUPFAM" id="SSF54909">
    <property type="entry name" value="Dimeric alpha+beta barrel"/>
    <property type="match status" value="1"/>
</dbReference>
<keyword evidence="3" id="KW-1185">Reference proteome</keyword>
<dbReference type="InterPro" id="IPR010753">
    <property type="entry name" value="DUF1330"/>
</dbReference>
<dbReference type="Proteomes" id="UP001620409">
    <property type="component" value="Unassembled WGS sequence"/>
</dbReference>
<name>A0ABW8IKX9_9GAMM</name>
<dbReference type="InterPro" id="IPR011008">
    <property type="entry name" value="Dimeric_a/b-barrel"/>
</dbReference>
<evidence type="ECO:0000313" key="2">
    <source>
        <dbReference type="EMBL" id="MFK2855872.1"/>
    </source>
</evidence>
<dbReference type="PANTHER" id="PTHR41521:SF4">
    <property type="entry name" value="BLR0684 PROTEIN"/>
    <property type="match status" value="1"/>
</dbReference>
<comment type="caution">
    <text evidence="2">The sequence shown here is derived from an EMBL/GenBank/DDBJ whole genome shotgun (WGS) entry which is preliminary data.</text>
</comment>